<dbReference type="Gene3D" id="3.40.1620.10">
    <property type="entry name" value="YefM-like domain"/>
    <property type="match status" value="1"/>
</dbReference>
<evidence type="ECO:0000313" key="3">
    <source>
        <dbReference type="Proteomes" id="UP000051020"/>
    </source>
</evidence>
<comment type="caution">
    <text evidence="2">The sequence shown here is derived from an EMBL/GenBank/DDBJ whole genome shotgun (WGS) entry which is preliminary data.</text>
</comment>
<dbReference type="Proteomes" id="UP000051020">
    <property type="component" value="Unassembled WGS sequence"/>
</dbReference>
<sequence>MPITTTQTDFRSHLKAYLDQVTDKNHTVLVTRSNQRTVAVISQEQLTTLLTAVSANKDSLAYAVARDKLIDMQLLANDPAIDNPQAYWERLNPTSKQ</sequence>
<evidence type="ECO:0000313" key="2">
    <source>
        <dbReference type="EMBL" id="KRK23555.1"/>
    </source>
</evidence>
<dbReference type="RefSeq" id="WP_050340300.1">
    <property type="nucleotide sequence ID" value="NZ_AZCU01000015.1"/>
</dbReference>
<gene>
    <name evidence="2" type="ORF">FD24_GL000982</name>
</gene>
<dbReference type="EMBL" id="AZCU01000015">
    <property type="protein sequence ID" value="KRK23555.1"/>
    <property type="molecule type" value="Genomic_DNA"/>
</dbReference>
<name>A0A837RAC8_LACPE</name>
<dbReference type="InterPro" id="IPR036165">
    <property type="entry name" value="YefM-like_sf"/>
</dbReference>
<comment type="similarity">
    <text evidence="1">Belongs to the phD/YefM antitoxin family.</text>
</comment>
<organism evidence="2 3">
    <name type="scientific">Lactiplantibacillus pentosus DSM 20314</name>
    <dbReference type="NCBI Taxonomy" id="1423791"/>
    <lineage>
        <taxon>Bacteria</taxon>
        <taxon>Bacillati</taxon>
        <taxon>Bacillota</taxon>
        <taxon>Bacilli</taxon>
        <taxon>Lactobacillales</taxon>
        <taxon>Lactobacillaceae</taxon>
        <taxon>Lactiplantibacillus</taxon>
    </lineage>
</organism>
<dbReference type="GeneID" id="49394958"/>
<proteinExistence type="inferred from homology"/>
<dbReference type="SUPFAM" id="SSF143120">
    <property type="entry name" value="YefM-like"/>
    <property type="match status" value="1"/>
</dbReference>
<reference evidence="2 3" key="1">
    <citation type="journal article" date="2015" name="Genome Announc.">
        <title>Expanding the biotechnology potential of lactobacilli through comparative genomics of 213 strains and associated genera.</title>
        <authorList>
            <person name="Sun Z."/>
            <person name="Harris H.M."/>
            <person name="McCann A."/>
            <person name="Guo C."/>
            <person name="Argimon S."/>
            <person name="Zhang W."/>
            <person name="Yang X."/>
            <person name="Jeffery I.B."/>
            <person name="Cooney J.C."/>
            <person name="Kagawa T.F."/>
            <person name="Liu W."/>
            <person name="Song Y."/>
            <person name="Salvetti E."/>
            <person name="Wrobel A."/>
            <person name="Rasinkangas P."/>
            <person name="Parkhill J."/>
            <person name="Rea M.C."/>
            <person name="O'Sullivan O."/>
            <person name="Ritari J."/>
            <person name="Douillard F.P."/>
            <person name="Paul Ross R."/>
            <person name="Yang R."/>
            <person name="Briner A.E."/>
            <person name="Felis G.E."/>
            <person name="de Vos W.M."/>
            <person name="Barrangou R."/>
            <person name="Klaenhammer T.R."/>
            <person name="Caufield P.W."/>
            <person name="Cui Y."/>
            <person name="Zhang H."/>
            <person name="O'Toole P.W."/>
        </authorList>
    </citation>
    <scope>NUCLEOTIDE SEQUENCE [LARGE SCALE GENOMIC DNA]</scope>
    <source>
        <strain evidence="2 3">DSM 20314</strain>
    </source>
</reference>
<accession>A0A837RAC8</accession>
<protein>
    <submittedName>
        <fullName evidence="2">Antitoxin of toxin-antitoxin stability system</fullName>
    </submittedName>
</protein>
<dbReference type="AlphaFoldDB" id="A0A837RAC8"/>
<evidence type="ECO:0000256" key="1">
    <source>
        <dbReference type="ARBA" id="ARBA00009981"/>
    </source>
</evidence>